<gene>
    <name evidence="2" type="ordered locus">Halhy_6779</name>
</gene>
<accession>F4L884</accession>
<dbReference type="RefSeq" id="WP_013769108.1">
    <property type="nucleotide sequence ID" value="NC_015512.1"/>
</dbReference>
<sequence length="91" mass="10928">MEQEHKIVVFQEKQIRQVWHNEEWWFSVVDVIELLTESPRPCKYWNALKTKLQNEGHVELSQFMGQLKMPSHDGKMRETNATNTESIFRIL</sequence>
<protein>
    <recommendedName>
        <fullName evidence="1">Bro-N domain-containing protein</fullName>
    </recommendedName>
</protein>
<geneLocation type="plasmid" evidence="2 3">
    <name>pHALHY02</name>
</geneLocation>
<dbReference type="HOGENOM" id="CLU_117225_1_0_10"/>
<dbReference type="InterPro" id="IPR003497">
    <property type="entry name" value="BRO_N_domain"/>
</dbReference>
<evidence type="ECO:0000313" key="2">
    <source>
        <dbReference type="EMBL" id="AEE54592.1"/>
    </source>
</evidence>
<dbReference type="OrthoDB" id="9814400at2"/>
<evidence type="ECO:0000313" key="3">
    <source>
        <dbReference type="Proteomes" id="UP000008461"/>
    </source>
</evidence>
<dbReference type="Proteomes" id="UP000008461">
    <property type="component" value="Plasmid pHALHY02"/>
</dbReference>
<name>F4L884_HALH1</name>
<keyword evidence="2" id="KW-0614">Plasmid</keyword>
<dbReference type="KEGG" id="hhy:Halhy_6779"/>
<organism evidence="2 3">
    <name type="scientific">Haliscomenobacter hydrossis (strain ATCC 27775 / DSM 1100 / LMG 10767 / O)</name>
    <dbReference type="NCBI Taxonomy" id="760192"/>
    <lineage>
        <taxon>Bacteria</taxon>
        <taxon>Pseudomonadati</taxon>
        <taxon>Bacteroidota</taxon>
        <taxon>Saprospiria</taxon>
        <taxon>Saprospirales</taxon>
        <taxon>Haliscomenobacteraceae</taxon>
        <taxon>Haliscomenobacter</taxon>
    </lineage>
</organism>
<keyword evidence="3" id="KW-1185">Reference proteome</keyword>
<reference key="2">
    <citation type="submission" date="2011-04" db="EMBL/GenBank/DDBJ databases">
        <title>Complete sequence of plasmid 2 of Haliscomenobacter hydrossis DSM 1100.</title>
        <authorList>
            <consortium name="US DOE Joint Genome Institute (JGI-PGF)"/>
            <person name="Lucas S."/>
            <person name="Han J."/>
            <person name="Lapidus A."/>
            <person name="Bruce D."/>
            <person name="Goodwin L."/>
            <person name="Pitluck S."/>
            <person name="Peters L."/>
            <person name="Kyrpides N."/>
            <person name="Mavromatis K."/>
            <person name="Ivanova N."/>
            <person name="Ovchinnikova G."/>
            <person name="Pagani I."/>
            <person name="Daligault H."/>
            <person name="Detter J.C."/>
            <person name="Han C."/>
            <person name="Land M."/>
            <person name="Hauser L."/>
            <person name="Markowitz V."/>
            <person name="Cheng J.-F."/>
            <person name="Hugenholtz P."/>
            <person name="Woyke T."/>
            <person name="Wu D."/>
            <person name="Verbarg S."/>
            <person name="Frueling A."/>
            <person name="Brambilla E."/>
            <person name="Klenk H.-P."/>
            <person name="Eisen J.A."/>
        </authorList>
    </citation>
    <scope>NUCLEOTIDE SEQUENCE</scope>
    <source>
        <strain>DSM 1100</strain>
    </source>
</reference>
<evidence type="ECO:0000259" key="1">
    <source>
        <dbReference type="SMART" id="SM01040"/>
    </source>
</evidence>
<dbReference type="Pfam" id="PF02498">
    <property type="entry name" value="Bro-N"/>
    <property type="match status" value="1"/>
</dbReference>
<dbReference type="EMBL" id="CP002693">
    <property type="protein sequence ID" value="AEE54592.1"/>
    <property type="molecule type" value="Genomic_DNA"/>
</dbReference>
<reference evidence="2 3" key="1">
    <citation type="journal article" date="2011" name="Stand. Genomic Sci.">
        <title>Complete genome sequence of Haliscomenobacter hydrossis type strain (O).</title>
        <authorList>
            <consortium name="US DOE Joint Genome Institute (JGI-PGF)"/>
            <person name="Daligault H."/>
            <person name="Lapidus A."/>
            <person name="Zeytun A."/>
            <person name="Nolan M."/>
            <person name="Lucas S."/>
            <person name="Del Rio T.G."/>
            <person name="Tice H."/>
            <person name="Cheng J.F."/>
            <person name="Tapia R."/>
            <person name="Han C."/>
            <person name="Goodwin L."/>
            <person name="Pitluck S."/>
            <person name="Liolios K."/>
            <person name="Pagani I."/>
            <person name="Ivanova N."/>
            <person name="Huntemann M."/>
            <person name="Mavromatis K."/>
            <person name="Mikhailova N."/>
            <person name="Pati A."/>
            <person name="Chen A."/>
            <person name="Palaniappan K."/>
            <person name="Land M."/>
            <person name="Hauser L."/>
            <person name="Brambilla E.M."/>
            <person name="Rohde M."/>
            <person name="Verbarg S."/>
            <person name="Goker M."/>
            <person name="Bristow J."/>
            <person name="Eisen J.A."/>
            <person name="Markowitz V."/>
            <person name="Hugenholtz P."/>
            <person name="Kyrpides N.C."/>
            <person name="Klenk H.P."/>
            <person name="Woyke T."/>
        </authorList>
    </citation>
    <scope>NUCLEOTIDE SEQUENCE [LARGE SCALE GENOMIC DNA]</scope>
    <source>
        <strain evidence="3">ATCC 27775 / DSM 1100 / LMG 10767 / O</strain>
        <plasmid evidence="3">Plasmid pHALHY02</plasmid>
    </source>
</reference>
<feature type="domain" description="Bro-N" evidence="1">
    <location>
        <begin position="14"/>
        <end position="91"/>
    </location>
</feature>
<dbReference type="SMART" id="SM01040">
    <property type="entry name" value="Bro-N"/>
    <property type="match status" value="1"/>
</dbReference>
<dbReference type="AlphaFoldDB" id="F4L884"/>
<proteinExistence type="predicted"/>